<feature type="modified residue" description="4-aspartylphosphate" evidence="2">
    <location>
        <position position="62"/>
    </location>
</feature>
<dbReference type="EMBL" id="CP042997">
    <property type="protein sequence ID" value="QEH34816.1"/>
    <property type="molecule type" value="Genomic_DNA"/>
</dbReference>
<dbReference type="InterPro" id="IPR050595">
    <property type="entry name" value="Bact_response_regulator"/>
</dbReference>
<dbReference type="Proteomes" id="UP000324233">
    <property type="component" value="Chromosome"/>
</dbReference>
<dbReference type="AlphaFoldDB" id="A0A5B9W2K3"/>
<dbReference type="PANTHER" id="PTHR44591">
    <property type="entry name" value="STRESS RESPONSE REGULATOR PROTEIN 1"/>
    <property type="match status" value="1"/>
</dbReference>
<dbReference type="KEGG" id="agv:OJF2_33600"/>
<keyword evidence="1 2" id="KW-0597">Phosphoprotein</keyword>
<evidence type="ECO:0000313" key="6">
    <source>
        <dbReference type="Proteomes" id="UP000324233"/>
    </source>
</evidence>
<reference evidence="5 6" key="1">
    <citation type="submission" date="2019-08" db="EMBL/GenBank/DDBJ databases">
        <title>Deep-cultivation of Planctomycetes and their phenomic and genomic characterization uncovers novel biology.</title>
        <authorList>
            <person name="Wiegand S."/>
            <person name="Jogler M."/>
            <person name="Boedeker C."/>
            <person name="Pinto D."/>
            <person name="Vollmers J."/>
            <person name="Rivas-Marin E."/>
            <person name="Kohn T."/>
            <person name="Peeters S.H."/>
            <person name="Heuer A."/>
            <person name="Rast P."/>
            <person name="Oberbeckmann S."/>
            <person name="Bunk B."/>
            <person name="Jeske O."/>
            <person name="Meyerdierks A."/>
            <person name="Storesund J.E."/>
            <person name="Kallscheuer N."/>
            <person name="Luecker S."/>
            <person name="Lage O.M."/>
            <person name="Pohl T."/>
            <person name="Merkel B.J."/>
            <person name="Hornburger P."/>
            <person name="Mueller R.-W."/>
            <person name="Bruemmer F."/>
            <person name="Labrenz M."/>
            <person name="Spormann A.M."/>
            <person name="Op den Camp H."/>
            <person name="Overmann J."/>
            <person name="Amann R."/>
            <person name="Jetten M.S.M."/>
            <person name="Mascher T."/>
            <person name="Medema M.H."/>
            <person name="Devos D.P."/>
            <person name="Kaster A.-K."/>
            <person name="Ovreas L."/>
            <person name="Rohde M."/>
            <person name="Galperin M.Y."/>
            <person name="Jogler C."/>
        </authorList>
    </citation>
    <scope>NUCLEOTIDE SEQUENCE [LARGE SCALE GENOMIC DNA]</scope>
    <source>
        <strain evidence="5 6">OJF2</strain>
    </source>
</reference>
<protein>
    <submittedName>
        <fullName evidence="5">Transcriptional regulatory protein ZraR</fullName>
    </submittedName>
</protein>
<evidence type="ECO:0000313" key="5">
    <source>
        <dbReference type="EMBL" id="QEH34816.1"/>
    </source>
</evidence>
<feature type="region of interest" description="Disordered" evidence="3">
    <location>
        <begin position="129"/>
        <end position="177"/>
    </location>
</feature>
<dbReference type="SMART" id="SM00448">
    <property type="entry name" value="REC"/>
    <property type="match status" value="1"/>
</dbReference>
<evidence type="ECO:0000256" key="3">
    <source>
        <dbReference type="SAM" id="MobiDB-lite"/>
    </source>
</evidence>
<dbReference type="PROSITE" id="PS50110">
    <property type="entry name" value="RESPONSE_REGULATORY"/>
    <property type="match status" value="1"/>
</dbReference>
<keyword evidence="6" id="KW-1185">Reference proteome</keyword>
<accession>A0A5B9W2K3</accession>
<name>A0A5B9W2K3_9BACT</name>
<dbReference type="OrthoDB" id="9800897at2"/>
<dbReference type="InterPro" id="IPR001789">
    <property type="entry name" value="Sig_transdc_resp-reg_receiver"/>
</dbReference>
<sequence>MHGSANRSPGEPRVLVVDDDRDTAETTAWLLRLRGFEAHIALSGHDAIESARGRAFDYVLLDLAMPGMDGYQVASQLREMPSCRRASILAVSGYAPPEDPRHERAMGIAAHLLKPIDWDQLVSILSTPGGHADGPAAPAPRGLGMTHEALPSNRFPSAMSTLGDGQRPPMPADGLPN</sequence>
<evidence type="ECO:0000256" key="2">
    <source>
        <dbReference type="PROSITE-ProRule" id="PRU00169"/>
    </source>
</evidence>
<gene>
    <name evidence="5" type="primary">zraR_5</name>
    <name evidence="5" type="ORF">OJF2_33600</name>
</gene>
<evidence type="ECO:0000259" key="4">
    <source>
        <dbReference type="PROSITE" id="PS50110"/>
    </source>
</evidence>
<evidence type="ECO:0000256" key="1">
    <source>
        <dbReference type="ARBA" id="ARBA00022553"/>
    </source>
</evidence>
<feature type="domain" description="Response regulatory" evidence="4">
    <location>
        <begin position="13"/>
        <end position="129"/>
    </location>
</feature>
<dbReference type="GO" id="GO:0000160">
    <property type="term" value="P:phosphorelay signal transduction system"/>
    <property type="evidence" value="ECO:0007669"/>
    <property type="project" value="InterPro"/>
</dbReference>
<proteinExistence type="predicted"/>
<organism evidence="5 6">
    <name type="scientific">Aquisphaera giovannonii</name>
    <dbReference type="NCBI Taxonomy" id="406548"/>
    <lineage>
        <taxon>Bacteria</taxon>
        <taxon>Pseudomonadati</taxon>
        <taxon>Planctomycetota</taxon>
        <taxon>Planctomycetia</taxon>
        <taxon>Isosphaerales</taxon>
        <taxon>Isosphaeraceae</taxon>
        <taxon>Aquisphaera</taxon>
    </lineage>
</organism>
<dbReference type="PANTHER" id="PTHR44591:SF3">
    <property type="entry name" value="RESPONSE REGULATORY DOMAIN-CONTAINING PROTEIN"/>
    <property type="match status" value="1"/>
</dbReference>
<feature type="compositionally biased region" description="Low complexity" evidence="3">
    <location>
        <begin position="129"/>
        <end position="142"/>
    </location>
</feature>
<dbReference type="InterPro" id="IPR011006">
    <property type="entry name" value="CheY-like_superfamily"/>
</dbReference>
<dbReference type="Pfam" id="PF00072">
    <property type="entry name" value="Response_reg"/>
    <property type="match status" value="1"/>
</dbReference>
<dbReference type="SUPFAM" id="SSF52172">
    <property type="entry name" value="CheY-like"/>
    <property type="match status" value="1"/>
</dbReference>
<dbReference type="Gene3D" id="3.40.50.2300">
    <property type="match status" value="1"/>
</dbReference>